<gene>
    <name evidence="1" type="ORF">CSW27_14085</name>
</gene>
<protein>
    <submittedName>
        <fullName evidence="1">Uncharacterized protein</fullName>
    </submittedName>
</protein>
<evidence type="ECO:0000313" key="2">
    <source>
        <dbReference type="Proteomes" id="UP000287155"/>
    </source>
</evidence>
<comment type="caution">
    <text evidence="1">The sequence shown here is derived from an EMBL/GenBank/DDBJ whole genome shotgun (WGS) entry which is preliminary data.</text>
</comment>
<name>A0A430UQZ0_THESC</name>
<reference evidence="1 2" key="1">
    <citation type="journal article" date="2019" name="Extremophiles">
        <title>Biogeography of thermophiles and predominance of Thermus scotoductus in domestic water heaters.</title>
        <authorList>
            <person name="Wilpiszeski R.L."/>
            <person name="Zhang Z."/>
            <person name="House C.H."/>
        </authorList>
    </citation>
    <scope>NUCLEOTIDE SEQUENCE [LARGE SCALE GENOMIC DNA]</scope>
    <source>
        <strain evidence="1 2">14_S14</strain>
    </source>
</reference>
<dbReference type="Proteomes" id="UP000287155">
    <property type="component" value="Unassembled WGS sequence"/>
</dbReference>
<dbReference type="EMBL" id="PEMJ01000378">
    <property type="protein sequence ID" value="RTI10558.1"/>
    <property type="molecule type" value="Genomic_DNA"/>
</dbReference>
<proteinExistence type="predicted"/>
<sequence>MGHTHYWRIRTEAKEAVEKRLGAVLEDFARLLPHLPPLAGPDGTGGPVLYPPEVAFNGPAPDGDYESFRFPRWEEGKWSFGACKTGPDRESKRPYDLAVRVFLLLAKLHLGDLVQVASDAPLADWAEAALLVEGVLALPVDLYGLLGARLLEVEDARGRRFLLERWKEDDRELDDWLQARERLDREGLFPWPFRGPYRVLGEVHLPQEELPRRWAREGFYRRG</sequence>
<dbReference type="AlphaFoldDB" id="A0A430UQZ0"/>
<accession>A0A430UQZ0</accession>
<evidence type="ECO:0000313" key="1">
    <source>
        <dbReference type="EMBL" id="RTI10558.1"/>
    </source>
</evidence>
<organism evidence="1 2">
    <name type="scientific">Thermus scotoductus</name>
    <dbReference type="NCBI Taxonomy" id="37636"/>
    <lineage>
        <taxon>Bacteria</taxon>
        <taxon>Thermotogati</taxon>
        <taxon>Deinococcota</taxon>
        <taxon>Deinococci</taxon>
        <taxon>Thermales</taxon>
        <taxon>Thermaceae</taxon>
        <taxon>Thermus</taxon>
    </lineage>
</organism>
<dbReference type="RefSeq" id="WP_126205310.1">
    <property type="nucleotide sequence ID" value="NZ_PEMJ01000378.1"/>
</dbReference>